<organism evidence="4 5">
    <name type="scientific">Heliobacterium chlorum</name>
    <dbReference type="NCBI Taxonomy" id="2698"/>
    <lineage>
        <taxon>Bacteria</taxon>
        <taxon>Bacillati</taxon>
        <taxon>Bacillota</taxon>
        <taxon>Clostridia</taxon>
        <taxon>Eubacteriales</taxon>
        <taxon>Heliobacteriaceae</taxon>
        <taxon>Heliobacterium</taxon>
    </lineage>
</organism>
<keyword evidence="1" id="KW-0547">Nucleotide-binding</keyword>
<evidence type="ECO:0000256" key="2">
    <source>
        <dbReference type="ARBA" id="ARBA00022840"/>
    </source>
</evidence>
<feature type="domain" description="AAA+ ATPase" evidence="3">
    <location>
        <begin position="168"/>
        <end position="317"/>
    </location>
</feature>
<dbReference type="Proteomes" id="UP000617402">
    <property type="component" value="Unassembled WGS sequence"/>
</dbReference>
<reference evidence="4 5" key="1">
    <citation type="submission" date="2020-07" db="EMBL/GenBank/DDBJ databases">
        <title>Draft whole-genome sequence of Heliobacterium chlorum DSM 3682, type strain.</title>
        <authorList>
            <person name="Kyndt J.A."/>
            <person name="Meyer T.E."/>
            <person name="Imhoff J.F."/>
        </authorList>
    </citation>
    <scope>NUCLEOTIDE SEQUENCE [LARGE SCALE GENOMIC DNA]</scope>
    <source>
        <strain evidence="4 5">DSM 3682</strain>
    </source>
</reference>
<dbReference type="Gene3D" id="3.40.50.300">
    <property type="entry name" value="P-loop containing nucleotide triphosphate hydrolases"/>
    <property type="match status" value="1"/>
</dbReference>
<keyword evidence="2" id="KW-0067">ATP-binding</keyword>
<dbReference type="PANTHER" id="PTHR20953">
    <property type="entry name" value="KINASE-RELATED"/>
    <property type="match status" value="1"/>
</dbReference>
<dbReference type="InterPro" id="IPR045735">
    <property type="entry name" value="Spore_III_AA_AAA+_ATPase"/>
</dbReference>
<dbReference type="Pfam" id="PF19568">
    <property type="entry name" value="Spore_III_AA"/>
    <property type="match status" value="1"/>
</dbReference>
<evidence type="ECO:0000313" key="5">
    <source>
        <dbReference type="Proteomes" id="UP000617402"/>
    </source>
</evidence>
<name>A0ABR7T5U3_HELCL</name>
<evidence type="ECO:0000259" key="3">
    <source>
        <dbReference type="SMART" id="SM00382"/>
    </source>
</evidence>
<dbReference type="InterPro" id="IPR014217">
    <property type="entry name" value="Spore_III_AA"/>
</dbReference>
<dbReference type="NCBIfam" id="TIGR02858">
    <property type="entry name" value="spore_III_AA"/>
    <property type="match status" value="1"/>
</dbReference>
<evidence type="ECO:0000313" key="4">
    <source>
        <dbReference type="EMBL" id="MBC9784911.1"/>
    </source>
</evidence>
<comment type="caution">
    <text evidence="4">The sequence shown here is derived from an EMBL/GenBank/DDBJ whole genome shotgun (WGS) entry which is preliminary data.</text>
</comment>
<evidence type="ECO:0000256" key="1">
    <source>
        <dbReference type="ARBA" id="ARBA00022741"/>
    </source>
</evidence>
<dbReference type="InterPro" id="IPR003593">
    <property type="entry name" value="AAA+_ATPase"/>
</dbReference>
<dbReference type="SUPFAM" id="SSF52540">
    <property type="entry name" value="P-loop containing nucleoside triphosphate hydrolases"/>
    <property type="match status" value="1"/>
</dbReference>
<proteinExistence type="predicted"/>
<dbReference type="RefSeq" id="WP_188040302.1">
    <property type="nucleotide sequence ID" value="NZ_JACVHF010000009.1"/>
</dbReference>
<dbReference type="InterPro" id="IPR027417">
    <property type="entry name" value="P-loop_NTPase"/>
</dbReference>
<dbReference type="EMBL" id="JACVHF010000009">
    <property type="protein sequence ID" value="MBC9784911.1"/>
    <property type="molecule type" value="Genomic_DNA"/>
</dbReference>
<gene>
    <name evidence="4" type="primary">spoIIIAA</name>
    <name evidence="4" type="ORF">H1S01_10355</name>
</gene>
<protein>
    <submittedName>
        <fullName evidence="4">Stage III sporulation protein AA</fullName>
    </submittedName>
</protein>
<accession>A0ABR7T5U3</accession>
<dbReference type="SMART" id="SM00382">
    <property type="entry name" value="AAA"/>
    <property type="match status" value="1"/>
</dbReference>
<dbReference type="PANTHER" id="PTHR20953:SF3">
    <property type="entry name" value="P-LOOP CONTAINING NUCLEOSIDE TRIPHOSPHATE HYDROLASES SUPERFAMILY PROTEIN"/>
    <property type="match status" value="1"/>
</dbReference>
<sequence length="340" mass="37563">MRWVQAKGLLSDDRVPKETIPNRSEQKWLDQLLPYFPPSLRPLLDETYSNFPDLFSETSEIRLRAGRPLALCGYRGDRLLRTVTDEELLQTVHLIAQCSLYAFEEEFRQGFLTLPGGHRVGLAGRTVLDGGKVKTIHPVSSLNIRIARQFPGAADWLLPRIVPVGEGLFFSTLIISPPGGGKTTLLRDLVRQISSGRPDLGLAGVTVGLVDERSEIAACYRGSPQNDVGPRTDVLDGCPKSEGLQRMLRSMGPQVLATDEIGRMEDVRAVEEAIHSGVALFATAHGQNLEDIVRRPGLAEMLRMNAFQRFVVLSRRRGPGTVEGIFDENRNAVEEGGRLC</sequence>
<keyword evidence="5" id="KW-1185">Reference proteome</keyword>